<dbReference type="RefSeq" id="WP_108130961.1">
    <property type="nucleotide sequence ID" value="NZ_QBKP01000040.1"/>
</dbReference>
<gene>
    <name evidence="1" type="ORF">C8N34_1403</name>
</gene>
<organism evidence="1 2">
    <name type="scientific">Gemmobacter caeni</name>
    <dbReference type="NCBI Taxonomy" id="589035"/>
    <lineage>
        <taxon>Bacteria</taxon>
        <taxon>Pseudomonadati</taxon>
        <taxon>Pseudomonadota</taxon>
        <taxon>Alphaproteobacteria</taxon>
        <taxon>Rhodobacterales</taxon>
        <taxon>Paracoccaceae</taxon>
        <taxon>Gemmobacter</taxon>
    </lineage>
</organism>
<dbReference type="EMBL" id="QBKP01000040">
    <property type="protein sequence ID" value="PTX39023.1"/>
    <property type="molecule type" value="Genomic_DNA"/>
</dbReference>
<reference evidence="1 2" key="1">
    <citation type="submission" date="2018-04" db="EMBL/GenBank/DDBJ databases">
        <title>Genomic Encyclopedia of Archaeal and Bacterial Type Strains, Phase II (KMG-II): from individual species to whole genera.</title>
        <authorList>
            <person name="Goeker M."/>
        </authorList>
    </citation>
    <scope>NUCLEOTIDE SEQUENCE [LARGE SCALE GENOMIC DNA]</scope>
    <source>
        <strain evidence="1 2">DSM 21823</strain>
    </source>
</reference>
<sequence length="83" mass="8742">MTLVGLKTARDVVAGDISEHLAQFSERAKAAPQAKLFIVMQDRDGHVMDAMACDDVMGCIGLVEMAKQSLILGAMACDDCGGV</sequence>
<protein>
    <submittedName>
        <fullName evidence="1">Uncharacterized protein</fullName>
    </submittedName>
</protein>
<comment type="caution">
    <text evidence="1">The sequence shown here is derived from an EMBL/GenBank/DDBJ whole genome shotgun (WGS) entry which is preliminary data.</text>
</comment>
<dbReference type="AlphaFoldDB" id="A0A2T6A5D0"/>
<name>A0A2T6A5D0_9RHOB</name>
<dbReference type="Proteomes" id="UP000244224">
    <property type="component" value="Unassembled WGS sequence"/>
</dbReference>
<accession>A0A2T6A5D0</accession>
<evidence type="ECO:0000313" key="2">
    <source>
        <dbReference type="Proteomes" id="UP000244224"/>
    </source>
</evidence>
<evidence type="ECO:0000313" key="1">
    <source>
        <dbReference type="EMBL" id="PTX39023.1"/>
    </source>
</evidence>
<keyword evidence="2" id="KW-1185">Reference proteome</keyword>
<proteinExistence type="predicted"/>